<feature type="region of interest" description="Disordered" evidence="1">
    <location>
        <begin position="30"/>
        <end position="64"/>
    </location>
</feature>
<dbReference type="InterPro" id="IPR040728">
    <property type="entry name" value="DUF5635"/>
</dbReference>
<accession>A0ABV4I1B9</accession>
<proteinExistence type="predicted"/>
<organism evidence="4 5">
    <name type="scientific">Kineococcus mangrovi</name>
    <dbReference type="NCBI Taxonomy" id="1660183"/>
    <lineage>
        <taxon>Bacteria</taxon>
        <taxon>Bacillati</taxon>
        <taxon>Actinomycetota</taxon>
        <taxon>Actinomycetes</taxon>
        <taxon>Kineosporiales</taxon>
        <taxon>Kineosporiaceae</taxon>
        <taxon>Kineococcus</taxon>
    </lineage>
</organism>
<dbReference type="Pfam" id="PF13749">
    <property type="entry name" value="HATPase_c_4"/>
    <property type="match status" value="1"/>
</dbReference>
<dbReference type="PANTHER" id="PTHR30595:SF6">
    <property type="entry name" value="SCHLAFEN ALBA-2 DOMAIN-CONTAINING PROTEIN"/>
    <property type="match status" value="1"/>
</dbReference>
<dbReference type="Gene3D" id="1.10.10.2340">
    <property type="match status" value="1"/>
</dbReference>
<evidence type="ECO:0000259" key="3">
    <source>
        <dbReference type="Pfam" id="PF18685"/>
    </source>
</evidence>
<evidence type="ECO:0000256" key="1">
    <source>
        <dbReference type="SAM" id="MobiDB-lite"/>
    </source>
</evidence>
<gene>
    <name evidence="4" type="ORF">AB2L28_09495</name>
</gene>
<keyword evidence="5" id="KW-1185">Reference proteome</keyword>
<dbReference type="Gene3D" id="3.30.950.30">
    <property type="entry name" value="Schlafen, AAA domain"/>
    <property type="match status" value="1"/>
</dbReference>
<evidence type="ECO:0000313" key="4">
    <source>
        <dbReference type="EMBL" id="MEZ0492468.1"/>
    </source>
</evidence>
<feature type="domain" description="DUF5635" evidence="3">
    <location>
        <begin position="421"/>
        <end position="505"/>
    </location>
</feature>
<dbReference type="Proteomes" id="UP001566476">
    <property type="component" value="Unassembled WGS sequence"/>
</dbReference>
<dbReference type="Gene3D" id="6.10.10.130">
    <property type="match status" value="1"/>
</dbReference>
<sequence>MPSTSSPGTEVLQQRAQLLALVAAALDARTSGGPLDPLESTRLDFKEEAGRRHRDGSLMPGSPRNVTAADHLADEVACMANTPGGGALLVGFDDRTGEVLGASLDADWLRHRIHQRIDVAPAVEERHVEGSRVLVLLVAESREPVEDTRSRLQWRVGGRCSPVDRTEWWLHQQRRRRHDTMAEPSGKTLRDVSARALQIARANVERAGAGAPDPLDDAELLRSLGVLPPDGVLTQAGALVFCPSPRTLVEYGRWDVEGGDVLDRGPALAGQSLLEQIDTVEQRLDAANTSITLSGAFAETALRRLPRRAVREAVLNGVTHRDWTTGEPTRVTWLDLDSALEVTSPGGFVGGVDEHNVLSEHYARHPALADLMRAIGLVDKQGIGVDRMYREMIALGHRPPSIHQTAGPRVRTRLRGGDPVVPVLTLMSAIRPSARRNDVKVALIVHTLLHRPFVDAQGLVPVLQRDAVYAAEAIEVAAAARVDGEPLVEPFKDVWVLSGRSIDLLERHRTAGLGILPYRRPAAEQQIVAVVEAWLERHTGISSGEYARLTGLTTSGGRGHLDRLVDSGRLRRGSSLGRNSHYVGAAAP</sequence>
<name>A0ABV4I1B9_9ACTN</name>
<dbReference type="InterPro" id="IPR007421">
    <property type="entry name" value="Schlafen_AlbA_2_dom"/>
</dbReference>
<dbReference type="Pfam" id="PF04326">
    <property type="entry name" value="SLFN_AlbA_2"/>
    <property type="match status" value="1"/>
</dbReference>
<dbReference type="PANTHER" id="PTHR30595">
    <property type="entry name" value="GLPR-RELATED TRANSCRIPTIONAL REPRESSOR"/>
    <property type="match status" value="1"/>
</dbReference>
<feature type="domain" description="Schlafen AlbA-2" evidence="2">
    <location>
        <begin position="39"/>
        <end position="163"/>
    </location>
</feature>
<dbReference type="RefSeq" id="WP_370718516.1">
    <property type="nucleotide sequence ID" value="NZ_JBGGTQ010000004.1"/>
</dbReference>
<evidence type="ECO:0000259" key="2">
    <source>
        <dbReference type="Pfam" id="PF04326"/>
    </source>
</evidence>
<dbReference type="Gene3D" id="3.30.565.60">
    <property type="match status" value="1"/>
</dbReference>
<reference evidence="4 5" key="1">
    <citation type="submission" date="2024-07" db="EMBL/GenBank/DDBJ databases">
        <authorList>
            <person name="Thanompreechachai J."/>
            <person name="Duangmal K."/>
        </authorList>
    </citation>
    <scope>NUCLEOTIDE SEQUENCE [LARGE SCALE GENOMIC DNA]</scope>
    <source>
        <strain evidence="4 5">TBRC 1896</strain>
    </source>
</reference>
<feature type="compositionally biased region" description="Basic and acidic residues" evidence="1">
    <location>
        <begin position="39"/>
        <end position="50"/>
    </location>
</feature>
<protein>
    <submittedName>
        <fullName evidence="4">DUF5635 domain-containing protein</fullName>
    </submittedName>
</protein>
<evidence type="ECO:0000313" key="5">
    <source>
        <dbReference type="Proteomes" id="UP001566476"/>
    </source>
</evidence>
<dbReference type="InterPro" id="IPR038461">
    <property type="entry name" value="Schlafen_AlbA_2_dom_sf"/>
</dbReference>
<comment type="caution">
    <text evidence="4">The sequence shown here is derived from an EMBL/GenBank/DDBJ whole genome shotgun (WGS) entry which is preliminary data.</text>
</comment>
<dbReference type="InterPro" id="IPR038475">
    <property type="entry name" value="RecG_C_sf"/>
</dbReference>
<dbReference type="EMBL" id="JBGGTQ010000004">
    <property type="protein sequence ID" value="MEZ0492468.1"/>
    <property type="molecule type" value="Genomic_DNA"/>
</dbReference>
<dbReference type="Pfam" id="PF18685">
    <property type="entry name" value="DUF5635"/>
    <property type="match status" value="1"/>
</dbReference>